<protein>
    <submittedName>
        <fullName evidence="2">Uncharacterized protein</fullName>
    </submittedName>
</protein>
<sequence length="272" mass="29853">MLSSLFAVNWQPELRGIVVVLISVAVLIGGTYLVVGTNVGARLGFLIVIAAFFGWMMTMGAIWWTYGIGLKGPEPFWHPAEPITIVRDSSLLVGAEILLSGPTLGSDPVANAESVATELQAEGWQLLDEADPQRGQAVAASDAILQNEAKEFSVGSYMSVAVYDRGGERWPKINDSLDFFAFFHKPRYALVEVAPVVPQRAEPGRAPARPVIDTAQPHRYVHMLRDLGAKRQPAMLITFGSGLIFLMLCWLLHRRDLQLRINMSSEILPSKA</sequence>
<gene>
    <name evidence="2" type="ORF">ABR75_06550</name>
</gene>
<keyword evidence="1" id="KW-0472">Membrane</keyword>
<accession>A0A0R2QH18</accession>
<feature type="transmembrane region" description="Helical" evidence="1">
    <location>
        <begin position="234"/>
        <end position="253"/>
    </location>
</feature>
<name>A0A0R2QH18_9ACTN</name>
<dbReference type="Proteomes" id="UP000051017">
    <property type="component" value="Unassembled WGS sequence"/>
</dbReference>
<keyword evidence="1" id="KW-1133">Transmembrane helix</keyword>
<feature type="transmembrane region" description="Helical" evidence="1">
    <location>
        <begin position="16"/>
        <end position="36"/>
    </location>
</feature>
<dbReference type="AlphaFoldDB" id="A0A0R2QH18"/>
<organism evidence="2 3">
    <name type="scientific">Acidimicrobiia bacterium BACL6 MAG-120924-bin43</name>
    <dbReference type="NCBI Taxonomy" id="1655583"/>
    <lineage>
        <taxon>Bacteria</taxon>
        <taxon>Bacillati</taxon>
        <taxon>Actinomycetota</taxon>
        <taxon>Acidimicrobiia</taxon>
        <taxon>acIV cluster</taxon>
    </lineage>
</organism>
<evidence type="ECO:0000256" key="1">
    <source>
        <dbReference type="SAM" id="Phobius"/>
    </source>
</evidence>
<keyword evidence="1" id="KW-0812">Transmembrane</keyword>
<dbReference type="EMBL" id="LIBJ01000012">
    <property type="protein sequence ID" value="KRO49414.1"/>
    <property type="molecule type" value="Genomic_DNA"/>
</dbReference>
<proteinExistence type="predicted"/>
<evidence type="ECO:0000313" key="2">
    <source>
        <dbReference type="EMBL" id="KRO49414.1"/>
    </source>
</evidence>
<reference evidence="2 3" key="1">
    <citation type="submission" date="2015-10" db="EMBL/GenBank/DDBJ databases">
        <title>Metagenome-Assembled Genomes uncover a global brackish microbiome.</title>
        <authorList>
            <person name="Hugerth L.W."/>
            <person name="Larsson J."/>
            <person name="Alneberg J."/>
            <person name="Lindh M.V."/>
            <person name="Legrand C."/>
            <person name="Pinhassi J."/>
            <person name="Andersson A.F."/>
        </authorList>
    </citation>
    <scope>NUCLEOTIDE SEQUENCE [LARGE SCALE GENOMIC DNA]</scope>
    <source>
        <strain evidence="2">BACL6 MAG-120924-bin43</strain>
    </source>
</reference>
<feature type="transmembrane region" description="Helical" evidence="1">
    <location>
        <begin position="43"/>
        <end position="66"/>
    </location>
</feature>
<comment type="caution">
    <text evidence="2">The sequence shown here is derived from an EMBL/GenBank/DDBJ whole genome shotgun (WGS) entry which is preliminary data.</text>
</comment>
<evidence type="ECO:0000313" key="3">
    <source>
        <dbReference type="Proteomes" id="UP000051017"/>
    </source>
</evidence>